<evidence type="ECO:0000259" key="11">
    <source>
        <dbReference type="PROSITE" id="PS50885"/>
    </source>
</evidence>
<dbReference type="GO" id="GO:0006935">
    <property type="term" value="P:chemotaxis"/>
    <property type="evidence" value="ECO:0007669"/>
    <property type="project" value="InterPro"/>
</dbReference>
<dbReference type="PANTHER" id="PTHR32089:SF120">
    <property type="entry name" value="METHYL-ACCEPTING CHEMOTAXIS PROTEIN TLPQ"/>
    <property type="match status" value="1"/>
</dbReference>
<feature type="transmembrane region" description="Helical" evidence="9">
    <location>
        <begin position="191"/>
        <end position="213"/>
    </location>
</feature>
<dbReference type="PROSITE" id="PS50111">
    <property type="entry name" value="CHEMOTAXIS_TRANSDUC_2"/>
    <property type="match status" value="1"/>
</dbReference>
<sequence length="540" mass="58715">MTLANIKVGHKLWGLIATLILLLVVFEGVAYSGLYSELLSARKQQVKEQVDNAHSLINYYVQQSDTLGKEQAQAAALKAVAALRYGNDGYFWINDLNHTLLMHPFKPQLAGQNMAQKTDASGKFHWQAMVTTVKQQGQGFVDYTYQGPQVATPEDKVSYVRGVKEWGWVVGSGVLLTDVQQQFWSSMTTSATVEAILIIVALLISAVIVGGIVKPLKQVTGFLQTVAQGDMTGRIELDRRDELGILANSANQVSESLSHTLGQVSFAIEELQTVATQMRANTAETKQGMNSQFHEVDKLAAAMNEMSYSIKDVAINAKETAGCTKDVQQLTQESSRDLNETNTNIQALTEHVEGANQVIGQLLSQTQEINSVLGVIGDISEQTNLLALNAAIEAARAGEMGRGFAVVADEVRSLASRTQSSTVEISQIIEKLQEQSAVASKSMASSTQQAEQGAARMKLAAEHLSHMLSQVDDVSDRSIQIASAAEQQGQVAEEINNNLMTIRTASERVLQESEQVAQGSDMIAEMATGLRNQINKFKFH</sequence>
<evidence type="ECO:0000256" key="3">
    <source>
        <dbReference type="ARBA" id="ARBA00022692"/>
    </source>
</evidence>
<dbReference type="GO" id="GO:0007165">
    <property type="term" value="P:signal transduction"/>
    <property type="evidence" value="ECO:0007669"/>
    <property type="project" value="UniProtKB-KW"/>
</dbReference>
<keyword evidence="2" id="KW-1003">Cell membrane</keyword>
<dbReference type="Gene3D" id="3.30.450.20">
    <property type="entry name" value="PAS domain"/>
    <property type="match status" value="1"/>
</dbReference>
<name>A0A501WLF2_9GAMM</name>
<comment type="caution">
    <text evidence="12">The sequence shown here is derived from an EMBL/GenBank/DDBJ whole genome shotgun (WGS) entry which is preliminary data.</text>
</comment>
<dbReference type="InterPro" id="IPR033480">
    <property type="entry name" value="sCache_2"/>
</dbReference>
<keyword evidence="3 9" id="KW-0812">Transmembrane</keyword>
<dbReference type="Pfam" id="PF00015">
    <property type="entry name" value="MCPsignal"/>
    <property type="match status" value="1"/>
</dbReference>
<dbReference type="SMART" id="SM00304">
    <property type="entry name" value="HAMP"/>
    <property type="match status" value="1"/>
</dbReference>
<dbReference type="SMART" id="SM00283">
    <property type="entry name" value="MA"/>
    <property type="match status" value="1"/>
</dbReference>
<dbReference type="GO" id="GO:0004888">
    <property type="term" value="F:transmembrane signaling receptor activity"/>
    <property type="evidence" value="ECO:0007669"/>
    <property type="project" value="InterPro"/>
</dbReference>
<protein>
    <submittedName>
        <fullName evidence="12">Methyl-accepting chemotaxis protein</fullName>
    </submittedName>
</protein>
<feature type="domain" description="HAMP" evidence="11">
    <location>
        <begin position="210"/>
        <end position="262"/>
    </location>
</feature>
<dbReference type="SUPFAM" id="SSF58104">
    <property type="entry name" value="Methyl-accepting chemotaxis protein (MCP) signaling domain"/>
    <property type="match status" value="1"/>
</dbReference>
<evidence type="ECO:0000259" key="10">
    <source>
        <dbReference type="PROSITE" id="PS50111"/>
    </source>
</evidence>
<keyword evidence="5 9" id="KW-0472">Membrane</keyword>
<evidence type="ECO:0000256" key="6">
    <source>
        <dbReference type="ARBA" id="ARBA00023224"/>
    </source>
</evidence>
<keyword evidence="13" id="KW-1185">Reference proteome</keyword>
<dbReference type="PANTHER" id="PTHR32089">
    <property type="entry name" value="METHYL-ACCEPTING CHEMOTAXIS PROTEIN MCPB"/>
    <property type="match status" value="1"/>
</dbReference>
<dbReference type="Proteomes" id="UP000315901">
    <property type="component" value="Unassembled WGS sequence"/>
</dbReference>
<dbReference type="PRINTS" id="PR00260">
    <property type="entry name" value="CHEMTRNSDUCR"/>
</dbReference>
<dbReference type="SMART" id="SM01049">
    <property type="entry name" value="Cache_2"/>
    <property type="match status" value="1"/>
</dbReference>
<dbReference type="CDD" id="cd06225">
    <property type="entry name" value="HAMP"/>
    <property type="match status" value="1"/>
</dbReference>
<comment type="similarity">
    <text evidence="7">Belongs to the methyl-accepting chemotaxis (MCP) protein family.</text>
</comment>
<dbReference type="FunFam" id="1.10.287.950:FF:000001">
    <property type="entry name" value="Methyl-accepting chemotaxis sensory transducer"/>
    <property type="match status" value="1"/>
</dbReference>
<dbReference type="InterPro" id="IPR004089">
    <property type="entry name" value="MCPsignal_dom"/>
</dbReference>
<evidence type="ECO:0000256" key="7">
    <source>
        <dbReference type="ARBA" id="ARBA00029447"/>
    </source>
</evidence>
<dbReference type="OrthoDB" id="6376221at2"/>
<feature type="transmembrane region" description="Helical" evidence="9">
    <location>
        <begin position="12"/>
        <end position="34"/>
    </location>
</feature>
<evidence type="ECO:0000256" key="4">
    <source>
        <dbReference type="ARBA" id="ARBA00022989"/>
    </source>
</evidence>
<evidence type="ECO:0000313" key="13">
    <source>
        <dbReference type="Proteomes" id="UP000315901"/>
    </source>
</evidence>
<evidence type="ECO:0000256" key="9">
    <source>
        <dbReference type="SAM" id="Phobius"/>
    </source>
</evidence>
<reference evidence="12 13" key="1">
    <citation type="submission" date="2019-06" db="EMBL/GenBank/DDBJ databases">
        <title>A novel bacterium of genus Marinomonas, isolated from coastal sand.</title>
        <authorList>
            <person name="Huang H."/>
            <person name="Mo K."/>
            <person name="Hu Y."/>
        </authorList>
    </citation>
    <scope>NUCLEOTIDE SEQUENCE [LARGE SCALE GENOMIC DNA]</scope>
    <source>
        <strain evidence="12 13">HB171799</strain>
    </source>
</reference>
<dbReference type="InterPro" id="IPR004090">
    <property type="entry name" value="Chemotax_Me-accpt_rcpt"/>
</dbReference>
<evidence type="ECO:0000256" key="1">
    <source>
        <dbReference type="ARBA" id="ARBA00004651"/>
    </source>
</evidence>
<feature type="domain" description="Methyl-accepting transducer" evidence="10">
    <location>
        <begin position="267"/>
        <end position="503"/>
    </location>
</feature>
<dbReference type="RefSeq" id="WP_140589202.1">
    <property type="nucleotide sequence ID" value="NZ_VFRR01000020.1"/>
</dbReference>
<dbReference type="CDD" id="cd11386">
    <property type="entry name" value="MCP_signal"/>
    <property type="match status" value="1"/>
</dbReference>
<organism evidence="12 13">
    <name type="scientific">Maribrevibacterium harenarium</name>
    <dbReference type="NCBI Taxonomy" id="2589817"/>
    <lineage>
        <taxon>Bacteria</taxon>
        <taxon>Pseudomonadati</taxon>
        <taxon>Pseudomonadota</taxon>
        <taxon>Gammaproteobacteria</taxon>
        <taxon>Oceanospirillales</taxon>
        <taxon>Oceanospirillaceae</taxon>
        <taxon>Maribrevibacterium</taxon>
    </lineage>
</organism>
<evidence type="ECO:0000256" key="5">
    <source>
        <dbReference type="ARBA" id="ARBA00023136"/>
    </source>
</evidence>
<evidence type="ECO:0000256" key="2">
    <source>
        <dbReference type="ARBA" id="ARBA00022475"/>
    </source>
</evidence>
<dbReference type="Gene3D" id="1.10.287.950">
    <property type="entry name" value="Methyl-accepting chemotaxis protein"/>
    <property type="match status" value="1"/>
</dbReference>
<proteinExistence type="inferred from homology"/>
<keyword evidence="6 8" id="KW-0807">Transducer</keyword>
<dbReference type="Pfam" id="PF00672">
    <property type="entry name" value="HAMP"/>
    <property type="match status" value="1"/>
</dbReference>
<dbReference type="InterPro" id="IPR003660">
    <property type="entry name" value="HAMP_dom"/>
</dbReference>
<dbReference type="PROSITE" id="PS50885">
    <property type="entry name" value="HAMP"/>
    <property type="match status" value="1"/>
</dbReference>
<evidence type="ECO:0000313" key="12">
    <source>
        <dbReference type="EMBL" id="TPE50329.1"/>
    </source>
</evidence>
<comment type="subcellular location">
    <subcellularLocation>
        <location evidence="1">Cell membrane</location>
        <topology evidence="1">Multi-pass membrane protein</topology>
    </subcellularLocation>
</comment>
<dbReference type="EMBL" id="VFRR01000020">
    <property type="protein sequence ID" value="TPE50329.1"/>
    <property type="molecule type" value="Genomic_DNA"/>
</dbReference>
<dbReference type="AlphaFoldDB" id="A0A501WLF2"/>
<gene>
    <name evidence="12" type="ORF">FJM67_10810</name>
</gene>
<dbReference type="Pfam" id="PF17200">
    <property type="entry name" value="sCache_2"/>
    <property type="match status" value="1"/>
</dbReference>
<keyword evidence="4 9" id="KW-1133">Transmembrane helix</keyword>
<dbReference type="GO" id="GO:0005886">
    <property type="term" value="C:plasma membrane"/>
    <property type="evidence" value="ECO:0007669"/>
    <property type="project" value="UniProtKB-SubCell"/>
</dbReference>
<evidence type="ECO:0000256" key="8">
    <source>
        <dbReference type="PROSITE-ProRule" id="PRU00284"/>
    </source>
</evidence>
<accession>A0A501WLF2</accession>